<gene>
    <name evidence="2" type="ORF">Cch01nite_09290</name>
</gene>
<accession>A0A919P0W8</accession>
<keyword evidence="1" id="KW-1133">Transmembrane helix</keyword>
<keyword evidence="1" id="KW-0472">Membrane</keyword>
<keyword evidence="3" id="KW-1185">Reference proteome</keyword>
<dbReference type="RefSeq" id="WP_203749272.1">
    <property type="nucleotide sequence ID" value="NZ_BONK01000003.1"/>
</dbReference>
<evidence type="ECO:0000256" key="1">
    <source>
        <dbReference type="SAM" id="Phobius"/>
    </source>
</evidence>
<feature type="transmembrane region" description="Helical" evidence="1">
    <location>
        <begin position="6"/>
        <end position="27"/>
    </location>
</feature>
<evidence type="ECO:0000313" key="2">
    <source>
        <dbReference type="EMBL" id="GIG20205.1"/>
    </source>
</evidence>
<organism evidence="2 3">
    <name type="scientific">Cellulomonas chitinilytica</name>
    <dbReference type="NCBI Taxonomy" id="398759"/>
    <lineage>
        <taxon>Bacteria</taxon>
        <taxon>Bacillati</taxon>
        <taxon>Actinomycetota</taxon>
        <taxon>Actinomycetes</taxon>
        <taxon>Micrococcales</taxon>
        <taxon>Cellulomonadaceae</taxon>
        <taxon>Cellulomonas</taxon>
    </lineage>
</organism>
<dbReference type="Proteomes" id="UP000632740">
    <property type="component" value="Unassembled WGS sequence"/>
</dbReference>
<feature type="transmembrane region" description="Helical" evidence="1">
    <location>
        <begin position="444"/>
        <end position="462"/>
    </location>
</feature>
<sequence>MWSQVLDTLIGVVFIFALVSLLASVVVETISTFMQRRAHYLLAGLSAMLDKPAADVSNATTRQVVKLVKENPDSGSQDESPVTLRLFSHPMMRSLQTRQLHGLGRSAVRNPQYVPASTFARALIDTLMPGDEGAEPLRALRTQVSALPATASANDVVALVDGVRPLTTAQATELGNTIAAVDALVDPTKEAVLALVPQGSSDDAFGASIKRVRKAVSDSGSGPKEVCLRALRDLKATAEFVQGRLDGFSAAMTAHTGTGARDAAITWIDHQLPESAQDADVLRLLREGVTNLPQHFPARASLLALLNQAQGGVTRLRTSIEEWYDGQMGRISGWYKRWSVGLLFVIGFAVAVFANVDTMQVGHTLWVDQPVRTAVVAAAGNGTVCRDEGDKTAECVDKKLDELAKAGLPILWQKECLSKQDGWAGCLTTAFSPPNTALAFGLKLLGWVVTGIAVSFGAPFWFDALSKLGNLRIAGTKPSQQEQT</sequence>
<comment type="caution">
    <text evidence="2">The sequence shown here is derived from an EMBL/GenBank/DDBJ whole genome shotgun (WGS) entry which is preliminary data.</text>
</comment>
<proteinExistence type="predicted"/>
<name>A0A919P0W8_9CELL</name>
<keyword evidence="1" id="KW-0812">Transmembrane</keyword>
<dbReference type="AlphaFoldDB" id="A0A919P0W8"/>
<protein>
    <submittedName>
        <fullName evidence="2">Uncharacterized protein</fullName>
    </submittedName>
</protein>
<dbReference type="EMBL" id="BONK01000003">
    <property type="protein sequence ID" value="GIG20205.1"/>
    <property type="molecule type" value="Genomic_DNA"/>
</dbReference>
<reference evidence="2" key="1">
    <citation type="submission" date="2021-01" db="EMBL/GenBank/DDBJ databases">
        <title>Whole genome shotgun sequence of Cellulomonas chitinilytica NBRC 110799.</title>
        <authorList>
            <person name="Komaki H."/>
            <person name="Tamura T."/>
        </authorList>
    </citation>
    <scope>NUCLEOTIDE SEQUENCE</scope>
    <source>
        <strain evidence="2">NBRC 110799</strain>
    </source>
</reference>
<evidence type="ECO:0000313" key="3">
    <source>
        <dbReference type="Proteomes" id="UP000632740"/>
    </source>
</evidence>
<feature type="transmembrane region" description="Helical" evidence="1">
    <location>
        <begin position="338"/>
        <end position="356"/>
    </location>
</feature>